<dbReference type="Proteomes" id="UP001630127">
    <property type="component" value="Unassembled WGS sequence"/>
</dbReference>
<sequence>MTKSTSPRKNKRSHVNSRLTEPEFDAVLQLIQLSSDSTDSKVGNNGAFHDNNFEKEGAEEEESVGNTTGSTAEHEISSAVKNNGIIDDNLDDEACPPRQRKFRSIHDIYMQTKPLIKKQGKKDRKI</sequence>
<feature type="region of interest" description="Disordered" evidence="1">
    <location>
        <begin position="1"/>
        <end position="21"/>
    </location>
</feature>
<dbReference type="PANTHER" id="PTHR35167:SF3">
    <property type="entry name" value="OS05G0216466 PROTEIN"/>
    <property type="match status" value="1"/>
</dbReference>
<proteinExistence type="predicted"/>
<keyword evidence="3" id="KW-1185">Reference proteome</keyword>
<dbReference type="PANTHER" id="PTHR35167">
    <property type="entry name" value="OS05G0216466 PROTEIN"/>
    <property type="match status" value="1"/>
</dbReference>
<dbReference type="AlphaFoldDB" id="A0ABD3B4Y7"/>
<organism evidence="2 3">
    <name type="scientific">Cinchona calisaya</name>
    <dbReference type="NCBI Taxonomy" id="153742"/>
    <lineage>
        <taxon>Eukaryota</taxon>
        <taxon>Viridiplantae</taxon>
        <taxon>Streptophyta</taxon>
        <taxon>Embryophyta</taxon>
        <taxon>Tracheophyta</taxon>
        <taxon>Spermatophyta</taxon>
        <taxon>Magnoliopsida</taxon>
        <taxon>eudicotyledons</taxon>
        <taxon>Gunneridae</taxon>
        <taxon>Pentapetalae</taxon>
        <taxon>asterids</taxon>
        <taxon>lamiids</taxon>
        <taxon>Gentianales</taxon>
        <taxon>Rubiaceae</taxon>
        <taxon>Cinchonoideae</taxon>
        <taxon>Cinchoneae</taxon>
        <taxon>Cinchona</taxon>
    </lineage>
</organism>
<feature type="region of interest" description="Disordered" evidence="1">
    <location>
        <begin position="36"/>
        <end position="104"/>
    </location>
</feature>
<evidence type="ECO:0000313" key="2">
    <source>
        <dbReference type="EMBL" id="KAL3538583.1"/>
    </source>
</evidence>
<dbReference type="EMBL" id="JBJUIK010000001">
    <property type="protein sequence ID" value="KAL3538583.1"/>
    <property type="molecule type" value="Genomic_DNA"/>
</dbReference>
<comment type="caution">
    <text evidence="2">The sequence shown here is derived from an EMBL/GenBank/DDBJ whole genome shotgun (WGS) entry which is preliminary data.</text>
</comment>
<feature type="compositionally biased region" description="Basic residues" evidence="1">
    <location>
        <begin position="1"/>
        <end position="15"/>
    </location>
</feature>
<evidence type="ECO:0000313" key="3">
    <source>
        <dbReference type="Proteomes" id="UP001630127"/>
    </source>
</evidence>
<name>A0ABD3B4Y7_9GENT</name>
<accession>A0ABD3B4Y7</accession>
<reference evidence="2 3" key="1">
    <citation type="submission" date="2024-11" db="EMBL/GenBank/DDBJ databases">
        <title>A near-complete genome assembly of Cinchona calisaya.</title>
        <authorList>
            <person name="Lian D.C."/>
            <person name="Zhao X.W."/>
            <person name="Wei L."/>
        </authorList>
    </citation>
    <scope>NUCLEOTIDE SEQUENCE [LARGE SCALE GENOMIC DNA]</scope>
    <source>
        <tissue evidence="2">Nenye</tissue>
    </source>
</reference>
<gene>
    <name evidence="2" type="ORF">ACH5RR_001949</name>
</gene>
<protein>
    <submittedName>
        <fullName evidence="2">Uncharacterized protein</fullName>
    </submittedName>
</protein>
<evidence type="ECO:0000256" key="1">
    <source>
        <dbReference type="SAM" id="MobiDB-lite"/>
    </source>
</evidence>